<keyword evidence="14" id="KW-0472">Membrane</keyword>
<keyword evidence="10" id="KW-0418">Kinase</keyword>
<evidence type="ECO:0000256" key="1">
    <source>
        <dbReference type="ARBA" id="ARBA00000085"/>
    </source>
</evidence>
<keyword evidence="8" id="KW-0812">Transmembrane</keyword>
<evidence type="ECO:0000313" key="17">
    <source>
        <dbReference type="EMBL" id="ERM03544.1"/>
    </source>
</evidence>
<evidence type="ECO:0000256" key="13">
    <source>
        <dbReference type="ARBA" id="ARBA00023012"/>
    </source>
</evidence>
<comment type="catalytic activity">
    <reaction evidence="1">
        <text>ATP + protein L-histidine = ADP + protein N-phospho-L-histidine.</text>
        <dbReference type="EC" id="2.7.13.3"/>
    </reaction>
</comment>
<evidence type="ECO:0000313" key="18">
    <source>
        <dbReference type="Proteomes" id="UP000016842"/>
    </source>
</evidence>
<keyword evidence="4" id="KW-1003">Cell membrane</keyword>
<evidence type="ECO:0000256" key="8">
    <source>
        <dbReference type="ARBA" id="ARBA00022692"/>
    </source>
</evidence>
<dbReference type="GO" id="GO:0005886">
    <property type="term" value="C:plasma membrane"/>
    <property type="evidence" value="ECO:0007669"/>
    <property type="project" value="UniProtKB-SubCell"/>
</dbReference>
<dbReference type="Pfam" id="PF00512">
    <property type="entry name" value="HisKA"/>
    <property type="match status" value="1"/>
</dbReference>
<dbReference type="Gene3D" id="1.10.287.130">
    <property type="match status" value="1"/>
</dbReference>
<dbReference type="PANTHER" id="PTHR44936:SF5">
    <property type="entry name" value="SENSOR HISTIDINE KINASE ENVZ"/>
    <property type="match status" value="1"/>
</dbReference>
<keyword evidence="7" id="KW-0808">Transferase</keyword>
<evidence type="ECO:0000256" key="11">
    <source>
        <dbReference type="ARBA" id="ARBA00022840"/>
    </source>
</evidence>
<evidence type="ECO:0000256" key="12">
    <source>
        <dbReference type="ARBA" id="ARBA00022989"/>
    </source>
</evidence>
<keyword evidence="6" id="KW-0597">Phosphoprotein</keyword>
<dbReference type="InterPro" id="IPR004358">
    <property type="entry name" value="Sig_transdc_His_kin-like_C"/>
</dbReference>
<dbReference type="PROSITE" id="PS50109">
    <property type="entry name" value="HIS_KIN"/>
    <property type="match status" value="1"/>
</dbReference>
<sequence length="274" mass="29705">MLLLLLCAFYAVRQTTRPLAYLAAAADTLDPNKAGGPAISEAGPREVAHAARAFNAMRERIVHYLEERVQILAAISHDLQTPITRMRLRADMTDDSPEKDKLANDLAEIERLVQDGIAYARSSHSNGEKTSRIDLSSFIDSIAYDYQDTGKPVTVLGIVRGTASTKPHALRRILTNLIDNALKYGGEAELSVEWRDGGIVISVLDHGPGIPDDKLEAAMQPFFRLEQSRNRETGGTGLGLAIAQQLVATIGGSIALRNRPEGGLVAEVVLPSRT</sequence>
<dbReference type="EMBL" id="ASXJ01000009">
    <property type="protein sequence ID" value="ERM03544.1"/>
    <property type="molecule type" value="Genomic_DNA"/>
</dbReference>
<dbReference type="PRINTS" id="PR00344">
    <property type="entry name" value="BCTRLSENSOR"/>
</dbReference>
<dbReference type="InterPro" id="IPR003660">
    <property type="entry name" value="HAMP_dom"/>
</dbReference>
<evidence type="ECO:0000256" key="4">
    <source>
        <dbReference type="ARBA" id="ARBA00022475"/>
    </source>
</evidence>
<keyword evidence="11" id="KW-0067">ATP-binding</keyword>
<feature type="domain" description="Histidine kinase" evidence="15">
    <location>
        <begin position="74"/>
        <end position="274"/>
    </location>
</feature>
<dbReference type="CDD" id="cd06225">
    <property type="entry name" value="HAMP"/>
    <property type="match status" value="1"/>
</dbReference>
<dbReference type="GO" id="GO:0005524">
    <property type="term" value="F:ATP binding"/>
    <property type="evidence" value="ECO:0007669"/>
    <property type="project" value="UniProtKB-KW"/>
</dbReference>
<feature type="domain" description="HAMP" evidence="16">
    <location>
        <begin position="13"/>
        <end position="66"/>
    </location>
</feature>
<keyword evidence="13" id="KW-0902">Two-component regulatory system</keyword>
<keyword evidence="5" id="KW-0997">Cell inner membrane</keyword>
<comment type="caution">
    <text evidence="17">The sequence shown here is derived from an EMBL/GenBank/DDBJ whole genome shotgun (WGS) entry which is preliminary data.</text>
</comment>
<evidence type="ECO:0000256" key="2">
    <source>
        <dbReference type="ARBA" id="ARBA00004429"/>
    </source>
</evidence>
<evidence type="ECO:0000259" key="16">
    <source>
        <dbReference type="PROSITE" id="PS50885"/>
    </source>
</evidence>
<dbReference type="InterPro" id="IPR050980">
    <property type="entry name" value="2C_sensor_his_kinase"/>
</dbReference>
<proteinExistence type="predicted"/>
<dbReference type="Pfam" id="PF02518">
    <property type="entry name" value="HATPase_c"/>
    <property type="match status" value="1"/>
</dbReference>
<evidence type="ECO:0000259" key="15">
    <source>
        <dbReference type="PROSITE" id="PS50109"/>
    </source>
</evidence>
<evidence type="ECO:0000256" key="7">
    <source>
        <dbReference type="ARBA" id="ARBA00022679"/>
    </source>
</evidence>
<dbReference type="InterPro" id="IPR005467">
    <property type="entry name" value="His_kinase_dom"/>
</dbReference>
<keyword evidence="12" id="KW-1133">Transmembrane helix</keyword>
<dbReference type="SMART" id="SM00387">
    <property type="entry name" value="HATPase_c"/>
    <property type="match status" value="1"/>
</dbReference>
<evidence type="ECO:0000256" key="14">
    <source>
        <dbReference type="ARBA" id="ARBA00023136"/>
    </source>
</evidence>
<dbReference type="InterPro" id="IPR003661">
    <property type="entry name" value="HisK_dim/P_dom"/>
</dbReference>
<dbReference type="AlphaFoldDB" id="U4VGZ1"/>
<dbReference type="PANTHER" id="PTHR44936">
    <property type="entry name" value="SENSOR PROTEIN CREC"/>
    <property type="match status" value="1"/>
</dbReference>
<dbReference type="PROSITE" id="PS50885">
    <property type="entry name" value="HAMP"/>
    <property type="match status" value="1"/>
</dbReference>
<dbReference type="Proteomes" id="UP000016842">
    <property type="component" value="Unassembled WGS sequence"/>
</dbReference>
<dbReference type="Pfam" id="PF00672">
    <property type="entry name" value="HAMP"/>
    <property type="match status" value="1"/>
</dbReference>
<dbReference type="PATRIC" id="fig|1337887.3.peg.267"/>
<keyword evidence="9" id="KW-0547">Nucleotide-binding</keyword>
<evidence type="ECO:0000256" key="3">
    <source>
        <dbReference type="ARBA" id="ARBA00012438"/>
    </source>
</evidence>
<dbReference type="CDD" id="cd00082">
    <property type="entry name" value="HisKA"/>
    <property type="match status" value="1"/>
</dbReference>
<accession>U4VGZ1</accession>
<protein>
    <recommendedName>
        <fullName evidence="3">histidine kinase</fullName>
        <ecNumber evidence="3">2.7.13.3</ecNumber>
    </recommendedName>
</protein>
<evidence type="ECO:0000256" key="9">
    <source>
        <dbReference type="ARBA" id="ARBA00022741"/>
    </source>
</evidence>
<gene>
    <name evidence="17" type="ORF">Q644_01225</name>
</gene>
<evidence type="ECO:0000256" key="10">
    <source>
        <dbReference type="ARBA" id="ARBA00022777"/>
    </source>
</evidence>
<dbReference type="GO" id="GO:0000155">
    <property type="term" value="F:phosphorelay sensor kinase activity"/>
    <property type="evidence" value="ECO:0007669"/>
    <property type="project" value="InterPro"/>
</dbReference>
<dbReference type="CDD" id="cd00075">
    <property type="entry name" value="HATPase"/>
    <property type="match status" value="1"/>
</dbReference>
<organism evidence="17 18">
    <name type="scientific">Brucella intermedia 229E</name>
    <dbReference type="NCBI Taxonomy" id="1337887"/>
    <lineage>
        <taxon>Bacteria</taxon>
        <taxon>Pseudomonadati</taxon>
        <taxon>Pseudomonadota</taxon>
        <taxon>Alphaproteobacteria</taxon>
        <taxon>Hyphomicrobiales</taxon>
        <taxon>Brucellaceae</taxon>
        <taxon>Brucella/Ochrobactrum group</taxon>
        <taxon>Brucella</taxon>
    </lineage>
</organism>
<comment type="subcellular location">
    <subcellularLocation>
        <location evidence="2">Cell inner membrane</location>
        <topology evidence="2">Multi-pass membrane protein</topology>
    </subcellularLocation>
</comment>
<dbReference type="Gene3D" id="3.30.565.10">
    <property type="entry name" value="Histidine kinase-like ATPase, C-terminal domain"/>
    <property type="match status" value="1"/>
</dbReference>
<evidence type="ECO:0000256" key="6">
    <source>
        <dbReference type="ARBA" id="ARBA00022553"/>
    </source>
</evidence>
<reference evidence="17 18" key="1">
    <citation type="journal article" date="2014" name="FEMS Microbiol. Lett.">
        <title>Genome sequencing analysis reveals virulence-related gene content of Ochrobactrum intermedium strain 229E, a urease-positive strain isolated from the human gastric niche.</title>
        <authorList>
            <person name="Kulkarni G.J."/>
            <person name="Shetty S."/>
            <person name="Dharne M.S."/>
            <person name="Shouche Y.S."/>
        </authorList>
    </citation>
    <scope>NUCLEOTIDE SEQUENCE [LARGE SCALE GENOMIC DNA]</scope>
    <source>
        <strain evidence="17 18">229E</strain>
    </source>
</reference>
<dbReference type="InterPro" id="IPR003594">
    <property type="entry name" value="HATPase_dom"/>
</dbReference>
<dbReference type="SMART" id="SM00388">
    <property type="entry name" value="HisKA"/>
    <property type="match status" value="1"/>
</dbReference>
<dbReference type="SUPFAM" id="SSF55874">
    <property type="entry name" value="ATPase domain of HSP90 chaperone/DNA topoisomerase II/histidine kinase"/>
    <property type="match status" value="1"/>
</dbReference>
<dbReference type="SUPFAM" id="SSF47384">
    <property type="entry name" value="Homodimeric domain of signal transducing histidine kinase"/>
    <property type="match status" value="1"/>
</dbReference>
<dbReference type="InterPro" id="IPR036097">
    <property type="entry name" value="HisK_dim/P_sf"/>
</dbReference>
<evidence type="ECO:0000256" key="5">
    <source>
        <dbReference type="ARBA" id="ARBA00022519"/>
    </source>
</evidence>
<name>U4VGZ1_9HYPH</name>
<dbReference type="EC" id="2.7.13.3" evidence="3"/>
<dbReference type="InterPro" id="IPR036890">
    <property type="entry name" value="HATPase_C_sf"/>
</dbReference>